<accession>A0A075GA70</accession>
<reference evidence="2" key="1">
    <citation type="journal article" date="2014" name="Genome Biol. Evol.">
        <title>Pangenome evidence for extensive interdomain horizontal transfer affecting lineage core and shell genes in uncultured planktonic thaumarchaeota and euryarchaeota.</title>
        <authorList>
            <person name="Deschamps P."/>
            <person name="Zivanovic Y."/>
            <person name="Moreira D."/>
            <person name="Rodriguez-Valera F."/>
            <person name="Lopez-Garcia P."/>
        </authorList>
    </citation>
    <scope>NUCLEOTIDE SEQUENCE</scope>
</reference>
<dbReference type="AlphaFoldDB" id="A0A075GA70"/>
<sequence length="546" mass="61255">MRLNRAEVEAYLRSRRFKRGATMAAFYTVLFLLVATLLGTYVNPGQVQLSAYDDDWDDMSAFRDDLRSMGIETRSLVSSPLLLNEIENPENTVFIIAGVEKDTISLPRFTGDASIIQFTESDGYTSSEVEAVASFVAKGGTIIVMDDFGYSGGVAEAFGIEYSGHKLYDAGAWSETLDYNYIWINMSDGYMYDPIHNRTQWPLHPCGSDMDQDGYIDRLDPDPANPAIPGLMAITPQDAGLCAHRITGDSNNPYDLSPSINLLLNSPSAFDPDAAEDYEKNRYGLGMSSTDSYLDVNDDGDLTVGPAGSGFEGDLQGPFAVYIKYCLSSQCDDTRTGKAHFVADGSLLMNTVYDYDQMYGGQQTEIPDNDNRMWVLDAIAEALLTGNDTLMPGENAQVIFDESRHQQSSMAGEAYNLLYYVLVYFTSDWMAMLILFLSLFVAFEAVIIRKTDPEPWRHVFSIIYYGFGDARRYGYYSRANKIKQVLLSRVRNLNTLTREEFDALPARELQGMINDPVLVKFVFEDRNYSLEQLVAVVKRIKMWGRK</sequence>
<evidence type="ECO:0008006" key="3">
    <source>
        <dbReference type="Google" id="ProtNLM"/>
    </source>
</evidence>
<feature type="transmembrane region" description="Helical" evidence="1">
    <location>
        <begin position="21"/>
        <end position="42"/>
    </location>
</feature>
<keyword evidence="1" id="KW-1133">Transmembrane helix</keyword>
<proteinExistence type="predicted"/>
<name>A0A075GA70_9EURY</name>
<keyword evidence="1" id="KW-0472">Membrane</keyword>
<dbReference type="EMBL" id="KF900545">
    <property type="protein sequence ID" value="AIE98821.1"/>
    <property type="molecule type" value="Genomic_DNA"/>
</dbReference>
<protein>
    <recommendedName>
        <fullName evidence="3">DUF4350 domain-containing protein</fullName>
    </recommendedName>
</protein>
<evidence type="ECO:0000313" key="2">
    <source>
        <dbReference type="EMBL" id="AIE98821.1"/>
    </source>
</evidence>
<evidence type="ECO:0000256" key="1">
    <source>
        <dbReference type="SAM" id="Phobius"/>
    </source>
</evidence>
<keyword evidence="1" id="KW-0812">Transmembrane</keyword>
<organism evidence="2">
    <name type="scientific">uncultured marine group II/III euryarchaeote KM3_100_D04</name>
    <dbReference type="NCBI Taxonomy" id="1457841"/>
    <lineage>
        <taxon>Archaea</taxon>
        <taxon>Methanobacteriati</taxon>
        <taxon>Methanobacteriota</taxon>
        <taxon>environmental samples</taxon>
    </lineage>
</organism>
<feature type="transmembrane region" description="Helical" evidence="1">
    <location>
        <begin position="417"/>
        <end position="443"/>
    </location>
</feature>